<evidence type="ECO:0000313" key="2">
    <source>
        <dbReference type="EMBL" id="KAE9627406.1"/>
    </source>
</evidence>
<reference evidence="2 3" key="1">
    <citation type="submission" date="2019-12" db="EMBL/GenBank/DDBJ databases">
        <authorList>
            <person name="Zhang Y.-J."/>
        </authorList>
    </citation>
    <scope>NUCLEOTIDE SEQUENCE [LARGE SCALE GENOMIC DNA]</scope>
    <source>
        <strain evidence="2 3">H18S-6</strain>
    </source>
</reference>
<dbReference type="Proteomes" id="UP000441586">
    <property type="component" value="Unassembled WGS sequence"/>
</dbReference>
<dbReference type="Gene3D" id="2.40.10.220">
    <property type="entry name" value="predicted glycosyltransferase like domains"/>
    <property type="match status" value="1"/>
</dbReference>
<name>A0A6A4RCJ5_9RHOB</name>
<proteinExistence type="predicted"/>
<dbReference type="SUPFAM" id="SSF141371">
    <property type="entry name" value="PilZ domain-like"/>
    <property type="match status" value="1"/>
</dbReference>
<comment type="caution">
    <text evidence="2">The sequence shown here is derived from an EMBL/GenBank/DDBJ whole genome shotgun (WGS) entry which is preliminary data.</text>
</comment>
<gene>
    <name evidence="2" type="ORF">GP644_19765</name>
</gene>
<organism evidence="2 3">
    <name type="scientific">Parasedimentitalea maritima</name>
    <dbReference type="NCBI Taxonomy" id="2578117"/>
    <lineage>
        <taxon>Bacteria</taxon>
        <taxon>Pseudomonadati</taxon>
        <taxon>Pseudomonadota</taxon>
        <taxon>Alphaproteobacteria</taxon>
        <taxon>Rhodobacterales</taxon>
        <taxon>Paracoccaceae</taxon>
        <taxon>Parasedimentitalea</taxon>
    </lineage>
</organism>
<dbReference type="Pfam" id="PF07238">
    <property type="entry name" value="PilZ"/>
    <property type="match status" value="1"/>
</dbReference>
<dbReference type="RefSeq" id="WP_158981248.1">
    <property type="nucleotide sequence ID" value="NZ_WSFO01000013.1"/>
</dbReference>
<dbReference type="InterPro" id="IPR009875">
    <property type="entry name" value="PilZ_domain"/>
</dbReference>
<sequence length="102" mass="11315">MRLQVPMPQMPNEEETRVPLRKSCTLHYSGGILAAETFNISQKGVGIELPSGSQWLNPAAIQSVSIREIGVFDVSVRWKRGTRVGLSFRSQAPAQQTLDSYL</sequence>
<evidence type="ECO:0000259" key="1">
    <source>
        <dbReference type="Pfam" id="PF07238"/>
    </source>
</evidence>
<dbReference type="AlphaFoldDB" id="A0A6A4RCJ5"/>
<evidence type="ECO:0000313" key="3">
    <source>
        <dbReference type="Proteomes" id="UP000441586"/>
    </source>
</evidence>
<feature type="domain" description="PilZ" evidence="1">
    <location>
        <begin position="14"/>
        <end position="101"/>
    </location>
</feature>
<dbReference type="GO" id="GO:0035438">
    <property type="term" value="F:cyclic-di-GMP binding"/>
    <property type="evidence" value="ECO:0007669"/>
    <property type="project" value="InterPro"/>
</dbReference>
<accession>A0A6A4RCJ5</accession>
<protein>
    <recommendedName>
        <fullName evidence="1">PilZ domain-containing protein</fullName>
    </recommendedName>
</protein>
<dbReference type="EMBL" id="WSFO01000013">
    <property type="protein sequence ID" value="KAE9627406.1"/>
    <property type="molecule type" value="Genomic_DNA"/>
</dbReference>